<evidence type="ECO:0000256" key="1">
    <source>
        <dbReference type="SAM" id="MobiDB-lite"/>
    </source>
</evidence>
<organism evidence="2 3">
    <name type="scientific">Streptomyces umbrinus</name>
    <dbReference type="NCBI Taxonomy" id="67370"/>
    <lineage>
        <taxon>Bacteria</taxon>
        <taxon>Bacillati</taxon>
        <taxon>Actinomycetota</taxon>
        <taxon>Actinomycetes</taxon>
        <taxon>Kitasatosporales</taxon>
        <taxon>Streptomycetaceae</taxon>
        <taxon>Streptomyces</taxon>
        <taxon>Streptomyces phaeochromogenes group</taxon>
    </lineage>
</organism>
<proteinExistence type="predicted"/>
<evidence type="ECO:0008006" key="4">
    <source>
        <dbReference type="Google" id="ProtNLM"/>
    </source>
</evidence>
<reference evidence="2 3" key="1">
    <citation type="submission" date="2023-07" db="EMBL/GenBank/DDBJ databases">
        <title>Comparative genomics of wheat-associated soil bacteria to identify genetic determinants of phenazine resistance.</title>
        <authorList>
            <person name="Mouncey N."/>
        </authorList>
    </citation>
    <scope>NUCLEOTIDE SEQUENCE [LARGE SCALE GENOMIC DNA]</scope>
    <source>
        <strain evidence="2 3">V2I4</strain>
    </source>
</reference>
<evidence type="ECO:0000313" key="2">
    <source>
        <dbReference type="EMBL" id="MDQ1026831.1"/>
    </source>
</evidence>
<name>A0ABU0SVS8_9ACTN</name>
<gene>
    <name evidence="2" type="ORF">QF035_004413</name>
</gene>
<dbReference type="Proteomes" id="UP001230328">
    <property type="component" value="Unassembled WGS sequence"/>
</dbReference>
<accession>A0ABU0SVS8</accession>
<dbReference type="EMBL" id="JAUSZI010000002">
    <property type="protein sequence ID" value="MDQ1026831.1"/>
    <property type="molecule type" value="Genomic_DNA"/>
</dbReference>
<feature type="region of interest" description="Disordered" evidence="1">
    <location>
        <begin position="45"/>
        <end position="95"/>
    </location>
</feature>
<sequence length="259" mass="26412">MIDPSDERLPKAAAVTSGEGTVMGAKGKIALGVVVSVVVIGAVSANAGDDGDSGSGGNGKDSAASAEPESGTRSDTKADADTKKDAKADKAEKKAAFQGDGDFEVGTDVKPGTYRTTGNTDSLCYWERAKNASGEMGSILANDNVSGTSYVTIPAGDKLFKSSGCKDWEAVDAKATGTPAASVKGNGGMHRVGVDIAPGTYRSTGNTDDLCYWERTKDASHSMESIVANNNVSGTAVVTVAAGDAYFKTTGCKDWKKTG</sequence>
<feature type="compositionally biased region" description="Basic and acidic residues" evidence="1">
    <location>
        <begin position="70"/>
        <end position="95"/>
    </location>
</feature>
<evidence type="ECO:0000313" key="3">
    <source>
        <dbReference type="Proteomes" id="UP001230328"/>
    </source>
</evidence>
<comment type="caution">
    <text evidence="2">The sequence shown here is derived from an EMBL/GenBank/DDBJ whole genome shotgun (WGS) entry which is preliminary data.</text>
</comment>
<keyword evidence="3" id="KW-1185">Reference proteome</keyword>
<protein>
    <recommendedName>
        <fullName evidence="4">Secreted protein</fullName>
    </recommendedName>
</protein>